<keyword evidence="2" id="KW-1185">Reference proteome</keyword>
<dbReference type="Proteomes" id="UP000007115">
    <property type="component" value="Unassembled WGS sequence"/>
</dbReference>
<evidence type="ECO:0000313" key="2">
    <source>
        <dbReference type="Proteomes" id="UP000007115"/>
    </source>
</evidence>
<comment type="caution">
    <text evidence="1">The sequence shown here is derived from an EMBL/GenBank/DDBJ whole genome shotgun (WGS) entry which is preliminary data.</text>
</comment>
<evidence type="ECO:0000313" key="1">
    <source>
        <dbReference type="EMBL" id="EHK15351.1"/>
    </source>
</evidence>
<organism evidence="1 2">
    <name type="scientific">Hypocrea virens (strain Gv29-8 / FGSC 10586)</name>
    <name type="common">Gliocladium virens</name>
    <name type="synonym">Trichoderma virens</name>
    <dbReference type="NCBI Taxonomy" id="413071"/>
    <lineage>
        <taxon>Eukaryota</taxon>
        <taxon>Fungi</taxon>
        <taxon>Dikarya</taxon>
        <taxon>Ascomycota</taxon>
        <taxon>Pezizomycotina</taxon>
        <taxon>Sordariomycetes</taxon>
        <taxon>Hypocreomycetidae</taxon>
        <taxon>Hypocreales</taxon>
        <taxon>Hypocreaceae</taxon>
        <taxon>Trichoderma</taxon>
    </lineage>
</organism>
<dbReference type="STRING" id="413071.G9NCC7"/>
<dbReference type="HOGENOM" id="CLU_536422_0_0_1"/>
<dbReference type="OrthoDB" id="3235083at2759"/>
<proteinExistence type="predicted"/>
<sequence>MKPYEIFTIREYDMVVAVTFDAINRGLRKLAEADTKFHTLIIEMTFDDQGDRVGKLHDKWDTVPTNPANGLPVNTTLRGEYIPTVTVSESGWVVQLGVEFTSGSVWFRDVFSGNIRPAQNLAGWKWSIPIKVGFAEIRNENRTRLIPDVVKNHLEHFTSQGFLISSIFCDLQNIDLLSTVPAVATTDPNVTIKDVYKTMFSTLLADWLGHVKQNAAINPYILGYVPSYPTSSDPDADVPDSLKPVGNTFNVFFDPAEQPRSTLNFIINTKSSSIRPGTQPPTDIFDSSWLSPTDICDGKMSFSFRSFVETLVLRTFYDTYAAGIHEQISSGGIDLGAFKTYDEAKTPTDTGYHFDVYDAQGDPLNQCKTNFDVSFSKSSQGISIDIAGYLYWYKEKKKHVTVAGKSEVARAWAGGEMSWKATIPITLQDGDSDTPKFEVAKPILVPTPIRTWHDQNGVSKSLGQIEHLIGDLIKVGGILTLFSSSDWLLLGVFGLNLVKLPSLPTVKA</sequence>
<dbReference type="VEuPathDB" id="FungiDB:TRIVIDRAFT_64734"/>
<dbReference type="InParanoid" id="G9NCC7"/>
<dbReference type="EMBL" id="ABDF02000092">
    <property type="protein sequence ID" value="EHK15351.1"/>
    <property type="molecule type" value="Genomic_DNA"/>
</dbReference>
<dbReference type="RefSeq" id="XP_013949553.1">
    <property type="nucleotide sequence ID" value="XM_014094078.1"/>
</dbReference>
<dbReference type="GeneID" id="25796613"/>
<reference evidence="1 2" key="1">
    <citation type="journal article" date="2011" name="Genome Biol.">
        <title>Comparative genome sequence analysis underscores mycoparasitism as the ancestral life style of Trichoderma.</title>
        <authorList>
            <person name="Kubicek C.P."/>
            <person name="Herrera-Estrella A."/>
            <person name="Seidl-Seiboth V."/>
            <person name="Martinez D.A."/>
            <person name="Druzhinina I.S."/>
            <person name="Thon M."/>
            <person name="Zeilinger S."/>
            <person name="Casas-Flores S."/>
            <person name="Horwitz B.A."/>
            <person name="Mukherjee P.K."/>
            <person name="Mukherjee M."/>
            <person name="Kredics L."/>
            <person name="Alcaraz L.D."/>
            <person name="Aerts A."/>
            <person name="Antal Z."/>
            <person name="Atanasova L."/>
            <person name="Cervantes-Badillo M.G."/>
            <person name="Challacombe J."/>
            <person name="Chertkov O."/>
            <person name="McCluskey K."/>
            <person name="Coulpier F."/>
            <person name="Deshpande N."/>
            <person name="von Doehren H."/>
            <person name="Ebbole D.J."/>
            <person name="Esquivel-Naranjo E.U."/>
            <person name="Fekete E."/>
            <person name="Flipphi M."/>
            <person name="Glaser F."/>
            <person name="Gomez-Rodriguez E.Y."/>
            <person name="Gruber S."/>
            <person name="Han C."/>
            <person name="Henrissat B."/>
            <person name="Hermosa R."/>
            <person name="Hernandez-Onate M."/>
            <person name="Karaffa L."/>
            <person name="Kosti I."/>
            <person name="Le Crom S."/>
            <person name="Lindquist E."/>
            <person name="Lucas S."/>
            <person name="Luebeck M."/>
            <person name="Luebeck P.S."/>
            <person name="Margeot A."/>
            <person name="Metz B."/>
            <person name="Misra M."/>
            <person name="Nevalainen H."/>
            <person name="Omann M."/>
            <person name="Packer N."/>
            <person name="Perrone G."/>
            <person name="Uresti-Rivera E.E."/>
            <person name="Salamov A."/>
            <person name="Schmoll M."/>
            <person name="Seiboth B."/>
            <person name="Shapiro H."/>
            <person name="Sukno S."/>
            <person name="Tamayo-Ramos J.A."/>
            <person name="Tisch D."/>
            <person name="Wiest A."/>
            <person name="Wilkinson H.H."/>
            <person name="Zhang M."/>
            <person name="Coutinho P.M."/>
            <person name="Kenerley C.M."/>
            <person name="Monte E."/>
            <person name="Baker S.E."/>
            <person name="Grigoriev I.V."/>
        </authorList>
    </citation>
    <scope>NUCLEOTIDE SEQUENCE [LARGE SCALE GENOMIC DNA]</scope>
    <source>
        <strain evidence="2">Gv29-8 / FGSC 10586</strain>
    </source>
</reference>
<protein>
    <submittedName>
        <fullName evidence="1">Uncharacterized protein</fullName>
    </submittedName>
</protein>
<name>G9NCC7_HYPVG</name>
<gene>
    <name evidence="1" type="ORF">TRIVIDRAFT_64734</name>
</gene>
<dbReference type="AlphaFoldDB" id="G9NCC7"/>
<accession>G9NCC7</accession>